<feature type="transmembrane region" description="Helical" evidence="15">
    <location>
        <begin position="375"/>
        <end position="395"/>
    </location>
</feature>
<dbReference type="CDD" id="cd11474">
    <property type="entry name" value="SLC5sbd_CHT"/>
    <property type="match status" value="1"/>
</dbReference>
<dbReference type="PANTHER" id="PTHR48086">
    <property type="entry name" value="SODIUM/PROLINE SYMPORTER-RELATED"/>
    <property type="match status" value="1"/>
</dbReference>
<keyword evidence="6" id="KW-0769">Symport</keyword>
<feature type="transmembrane region" description="Helical" evidence="15">
    <location>
        <begin position="258"/>
        <end position="283"/>
    </location>
</feature>
<dbReference type="PROSITE" id="PS50283">
    <property type="entry name" value="NA_SOLUT_SYMP_3"/>
    <property type="match status" value="1"/>
</dbReference>
<keyword evidence="7 15" id="KW-1133">Transmembrane helix</keyword>
<gene>
    <name evidence="16" type="ORF">HNR10_003345</name>
</gene>
<keyword evidence="10 15" id="KW-0472">Membrane</keyword>
<evidence type="ECO:0000256" key="10">
    <source>
        <dbReference type="ARBA" id="ARBA00023136"/>
    </source>
</evidence>
<feature type="transmembrane region" description="Helical" evidence="15">
    <location>
        <begin position="147"/>
        <end position="166"/>
    </location>
</feature>
<evidence type="ECO:0000313" key="16">
    <source>
        <dbReference type="EMBL" id="NYJ35464.1"/>
    </source>
</evidence>
<evidence type="ECO:0000256" key="11">
    <source>
        <dbReference type="ARBA" id="ARBA00023201"/>
    </source>
</evidence>
<feature type="transmembrane region" description="Helical" evidence="15">
    <location>
        <begin position="303"/>
        <end position="332"/>
    </location>
</feature>
<protein>
    <submittedName>
        <fullName evidence="16">SSS family solute:Na+ symporter</fullName>
    </submittedName>
</protein>
<feature type="transmembrane region" description="Helical" evidence="15">
    <location>
        <begin position="407"/>
        <end position="429"/>
    </location>
</feature>
<keyword evidence="17" id="KW-1185">Reference proteome</keyword>
<feature type="transmembrane region" description="Helical" evidence="15">
    <location>
        <begin position="116"/>
        <end position="141"/>
    </location>
</feature>
<evidence type="ECO:0000256" key="3">
    <source>
        <dbReference type="ARBA" id="ARBA00022448"/>
    </source>
</evidence>
<dbReference type="EMBL" id="JACCFS010000001">
    <property type="protein sequence ID" value="NYJ35464.1"/>
    <property type="molecule type" value="Genomic_DNA"/>
</dbReference>
<evidence type="ECO:0000256" key="14">
    <source>
        <dbReference type="SAM" id="MobiDB-lite"/>
    </source>
</evidence>
<reference evidence="16 17" key="1">
    <citation type="submission" date="2020-07" db="EMBL/GenBank/DDBJ databases">
        <title>Sequencing the genomes of 1000 actinobacteria strains.</title>
        <authorList>
            <person name="Klenk H.-P."/>
        </authorList>
    </citation>
    <scope>NUCLEOTIDE SEQUENCE [LARGE SCALE GENOMIC DNA]</scope>
    <source>
        <strain evidence="16 17">DSM 44442</strain>
    </source>
</reference>
<comment type="subcellular location">
    <subcellularLocation>
        <location evidence="1">Cell membrane</location>
        <topology evidence="1">Multi-pass membrane protein</topology>
    </subcellularLocation>
</comment>
<feature type="transmembrane region" description="Helical" evidence="15">
    <location>
        <begin position="67"/>
        <end position="91"/>
    </location>
</feature>
<feature type="transmembrane region" description="Helical" evidence="15">
    <location>
        <begin position="352"/>
        <end position="369"/>
    </location>
</feature>
<evidence type="ECO:0000256" key="5">
    <source>
        <dbReference type="ARBA" id="ARBA00022692"/>
    </source>
</evidence>
<evidence type="ECO:0000256" key="4">
    <source>
        <dbReference type="ARBA" id="ARBA00022475"/>
    </source>
</evidence>
<evidence type="ECO:0000256" key="8">
    <source>
        <dbReference type="ARBA" id="ARBA00023053"/>
    </source>
</evidence>
<feature type="region of interest" description="Disordered" evidence="14">
    <location>
        <begin position="476"/>
        <end position="498"/>
    </location>
</feature>
<keyword evidence="11" id="KW-0739">Sodium transport</keyword>
<dbReference type="GO" id="GO:0046942">
    <property type="term" value="P:carboxylic acid transport"/>
    <property type="evidence" value="ECO:0007669"/>
    <property type="project" value="UniProtKB-ARBA"/>
</dbReference>
<organism evidence="16 17">
    <name type="scientific">Nocardiopsis aegyptia</name>
    <dbReference type="NCBI Taxonomy" id="220378"/>
    <lineage>
        <taxon>Bacteria</taxon>
        <taxon>Bacillati</taxon>
        <taxon>Actinomycetota</taxon>
        <taxon>Actinomycetes</taxon>
        <taxon>Streptosporangiales</taxon>
        <taxon>Nocardiopsidaceae</taxon>
        <taxon>Nocardiopsis</taxon>
    </lineage>
</organism>
<proteinExistence type="inferred from homology"/>
<evidence type="ECO:0000256" key="7">
    <source>
        <dbReference type="ARBA" id="ARBA00022989"/>
    </source>
</evidence>
<dbReference type="GO" id="GO:0015293">
    <property type="term" value="F:symporter activity"/>
    <property type="evidence" value="ECO:0007669"/>
    <property type="project" value="UniProtKB-KW"/>
</dbReference>
<keyword evidence="9" id="KW-0406">Ion transport</keyword>
<dbReference type="AlphaFoldDB" id="A0A7Z0JBI0"/>
<name>A0A7Z0JBI0_9ACTN</name>
<dbReference type="PANTHER" id="PTHR48086:SF3">
    <property type="entry name" value="SODIUM_PROLINE SYMPORTER"/>
    <property type="match status" value="1"/>
</dbReference>
<keyword evidence="4" id="KW-1003">Cell membrane</keyword>
<comment type="catalytic activity">
    <reaction evidence="12">
        <text>L-proline(in) + Na(+)(in) = L-proline(out) + Na(+)(out)</text>
        <dbReference type="Rhea" id="RHEA:28967"/>
        <dbReference type="ChEBI" id="CHEBI:29101"/>
        <dbReference type="ChEBI" id="CHEBI:60039"/>
    </reaction>
</comment>
<evidence type="ECO:0000313" key="17">
    <source>
        <dbReference type="Proteomes" id="UP000572051"/>
    </source>
</evidence>
<dbReference type="InterPro" id="IPR038377">
    <property type="entry name" value="Na/Glc_symporter_sf"/>
</dbReference>
<evidence type="ECO:0000256" key="1">
    <source>
        <dbReference type="ARBA" id="ARBA00004651"/>
    </source>
</evidence>
<dbReference type="PROSITE" id="PS00456">
    <property type="entry name" value="NA_SOLUT_SYMP_1"/>
    <property type="match status" value="1"/>
</dbReference>
<dbReference type="InterPro" id="IPR050277">
    <property type="entry name" value="Sodium:Solute_Symporter"/>
</dbReference>
<evidence type="ECO:0000256" key="6">
    <source>
        <dbReference type="ARBA" id="ARBA00022847"/>
    </source>
</evidence>
<comment type="similarity">
    <text evidence="2 13">Belongs to the sodium:solute symporter (SSF) (TC 2.A.21) family.</text>
</comment>
<dbReference type="GO" id="GO:0005886">
    <property type="term" value="C:plasma membrane"/>
    <property type="evidence" value="ECO:0007669"/>
    <property type="project" value="UniProtKB-SubCell"/>
</dbReference>
<dbReference type="InterPro" id="IPR018212">
    <property type="entry name" value="Na/solute_symporter_CS"/>
</dbReference>
<sequence length="498" mass="50996">MIILGVGTAVLCVVTLGLLVARKVGGDADNYLLAGRSLGLPLVAVALAAQAVDSNATAGNTDLAFEFGFWAGASLPVGLALCLLITGVFFAKPMNRMKLVTLPDYYRLRFGRGIEVTASLIMIACFAILLAGNLVAVGLMLEHFTGLSYTAGVLVVVGLILTYTIAGGMYSDVYTALAQTVLTLVAVAALTTWMALTHGLSIPEGMGPLDLGQLTDPAQGAPVNLATLLALGIGDIIAIDFMQRIFAARSPRTAQRACFAGAGITLAVGVPFSLVALSSVSVLGDDVDGPVLFALLDGTAPALLAVLVLSGLVTASFTTASGVILSTAAVVVRNIRGRRRGTDLSSAQVLRFTRYTMVPMALLGVVFALRVPQTGILLTLAFDLMLAGLAVPFVLGMAWRRGGAAAATAALVVGLGSRLAMFVLTPTVYGADNDLLYLSGGPAVPDLDGWSTMIAAGASLTAYTVVALLRPAVPAAATDPEPTAPVVEEAEYASKAGA</sequence>
<dbReference type="GO" id="GO:0006814">
    <property type="term" value="P:sodium ion transport"/>
    <property type="evidence" value="ECO:0007669"/>
    <property type="project" value="UniProtKB-KW"/>
</dbReference>
<evidence type="ECO:0000256" key="13">
    <source>
        <dbReference type="RuleBase" id="RU362091"/>
    </source>
</evidence>
<accession>A0A7Z0JBI0</accession>
<feature type="transmembrane region" description="Helical" evidence="15">
    <location>
        <begin position="449"/>
        <end position="469"/>
    </location>
</feature>
<feature type="transmembrane region" description="Helical" evidence="15">
    <location>
        <begin position="173"/>
        <end position="196"/>
    </location>
</feature>
<dbReference type="RefSeq" id="WP_179824627.1">
    <property type="nucleotide sequence ID" value="NZ_JACCFS010000001.1"/>
</dbReference>
<dbReference type="Gene3D" id="1.20.1730.10">
    <property type="entry name" value="Sodium/glucose cotransporter"/>
    <property type="match status" value="1"/>
</dbReference>
<feature type="transmembrane region" description="Helical" evidence="15">
    <location>
        <begin position="225"/>
        <end position="246"/>
    </location>
</feature>
<keyword evidence="3" id="KW-0813">Transport</keyword>
<evidence type="ECO:0000256" key="2">
    <source>
        <dbReference type="ARBA" id="ARBA00006434"/>
    </source>
</evidence>
<dbReference type="Proteomes" id="UP000572051">
    <property type="component" value="Unassembled WGS sequence"/>
</dbReference>
<dbReference type="Pfam" id="PF00474">
    <property type="entry name" value="SSF"/>
    <property type="match status" value="1"/>
</dbReference>
<evidence type="ECO:0000256" key="15">
    <source>
        <dbReference type="SAM" id="Phobius"/>
    </source>
</evidence>
<feature type="compositionally biased region" description="Low complexity" evidence="14">
    <location>
        <begin position="476"/>
        <end position="487"/>
    </location>
</feature>
<comment type="caution">
    <text evidence="16">The sequence shown here is derived from an EMBL/GenBank/DDBJ whole genome shotgun (WGS) entry which is preliminary data.</text>
</comment>
<keyword evidence="8" id="KW-0915">Sodium</keyword>
<evidence type="ECO:0000256" key="9">
    <source>
        <dbReference type="ARBA" id="ARBA00023065"/>
    </source>
</evidence>
<dbReference type="InterPro" id="IPR001734">
    <property type="entry name" value="Na/solute_symporter"/>
</dbReference>
<evidence type="ECO:0000256" key="12">
    <source>
        <dbReference type="ARBA" id="ARBA00033708"/>
    </source>
</evidence>
<keyword evidence="5 15" id="KW-0812">Transmembrane</keyword>